<evidence type="ECO:0000256" key="2">
    <source>
        <dbReference type="ARBA" id="ARBA00022741"/>
    </source>
</evidence>
<keyword evidence="3 5" id="KW-0067">ATP-binding</keyword>
<dbReference type="Gene3D" id="3.40.50.300">
    <property type="entry name" value="P-loop containing nucleotide triphosphate hydrolases"/>
    <property type="match status" value="1"/>
</dbReference>
<feature type="domain" description="ABC transporter" evidence="4">
    <location>
        <begin position="6"/>
        <end position="244"/>
    </location>
</feature>
<dbReference type="GO" id="GO:0022857">
    <property type="term" value="F:transmembrane transporter activity"/>
    <property type="evidence" value="ECO:0007669"/>
    <property type="project" value="TreeGrafter"/>
</dbReference>
<dbReference type="PANTHER" id="PTHR24220">
    <property type="entry name" value="IMPORT ATP-BINDING PROTEIN"/>
    <property type="match status" value="1"/>
</dbReference>
<dbReference type="GO" id="GO:0005886">
    <property type="term" value="C:plasma membrane"/>
    <property type="evidence" value="ECO:0007669"/>
    <property type="project" value="TreeGrafter"/>
</dbReference>
<dbReference type="GO" id="GO:0098796">
    <property type="term" value="C:membrane protein complex"/>
    <property type="evidence" value="ECO:0007669"/>
    <property type="project" value="UniProtKB-ARBA"/>
</dbReference>
<dbReference type="AlphaFoldDB" id="A0A161KE80"/>
<evidence type="ECO:0000259" key="4">
    <source>
        <dbReference type="PROSITE" id="PS50893"/>
    </source>
</evidence>
<dbReference type="InterPro" id="IPR017911">
    <property type="entry name" value="MacB-like_ATP-bd"/>
</dbReference>
<dbReference type="PROSITE" id="PS50893">
    <property type="entry name" value="ABC_TRANSPORTER_2"/>
    <property type="match status" value="1"/>
</dbReference>
<keyword evidence="1" id="KW-0813">Transport</keyword>
<dbReference type="GO" id="GO:0051301">
    <property type="term" value="P:cell division"/>
    <property type="evidence" value="ECO:0007669"/>
    <property type="project" value="UniProtKB-KW"/>
</dbReference>
<dbReference type="CDD" id="cd03255">
    <property type="entry name" value="ABC_MJ0796_LolCDE_FtsE"/>
    <property type="match status" value="1"/>
</dbReference>
<reference evidence="5" key="1">
    <citation type="submission" date="2015-10" db="EMBL/GenBank/DDBJ databases">
        <authorList>
            <person name="Gilbert D.G."/>
        </authorList>
    </citation>
    <scope>NUCLEOTIDE SEQUENCE</scope>
</reference>
<evidence type="ECO:0000313" key="5">
    <source>
        <dbReference type="EMBL" id="CUS52432.1"/>
    </source>
</evidence>
<dbReference type="SMART" id="SM00382">
    <property type="entry name" value="AAA"/>
    <property type="match status" value="1"/>
</dbReference>
<dbReference type="Pfam" id="PF00005">
    <property type="entry name" value="ABC_tran"/>
    <property type="match status" value="1"/>
</dbReference>
<dbReference type="PROSITE" id="PS00211">
    <property type="entry name" value="ABC_TRANSPORTER_1"/>
    <property type="match status" value="1"/>
</dbReference>
<dbReference type="InterPro" id="IPR015854">
    <property type="entry name" value="ABC_transpr_LolD-like"/>
</dbReference>
<protein>
    <submittedName>
        <fullName evidence="5">Cell division transporter, ATP-binding protein FtsE (TC 3.A.5.1.1)</fullName>
    </submittedName>
</protein>
<gene>
    <name evidence="5" type="ORF">MGWOODY_XGa2577</name>
</gene>
<keyword evidence="5" id="KW-0132">Cell division</keyword>
<dbReference type="InterPro" id="IPR027417">
    <property type="entry name" value="P-loop_NTPase"/>
</dbReference>
<dbReference type="PANTHER" id="PTHR24220:SF86">
    <property type="entry name" value="ABC TRANSPORTER ABCH.1"/>
    <property type="match status" value="1"/>
</dbReference>
<keyword evidence="2" id="KW-0547">Nucleotide-binding</keyword>
<dbReference type="FunFam" id="3.40.50.300:FF:000032">
    <property type="entry name" value="Export ABC transporter ATP-binding protein"/>
    <property type="match status" value="1"/>
</dbReference>
<dbReference type="InterPro" id="IPR003439">
    <property type="entry name" value="ABC_transporter-like_ATP-bd"/>
</dbReference>
<dbReference type="EMBL" id="CZRL01000082">
    <property type="protein sequence ID" value="CUS52432.1"/>
    <property type="molecule type" value="Genomic_DNA"/>
</dbReference>
<evidence type="ECO:0000256" key="3">
    <source>
        <dbReference type="ARBA" id="ARBA00022840"/>
    </source>
</evidence>
<proteinExistence type="predicted"/>
<dbReference type="InterPro" id="IPR017871">
    <property type="entry name" value="ABC_transporter-like_CS"/>
</dbReference>
<sequence>MQPVVIQTQGLCREFSVGAQVVHALRDVDLRIHRGEFIAIMGPSGSGKSTCMHVLGCLDTPTAGKYLLDGEVVSDFEPDDLARIRRNKIGFVFQSFNLMANASAQANVELPLLYSGDPRAVRSEKAKNALGRVGLSDRMHHRPTQLSGGQMQRVAIARAIVNQPDIVLADEPTGALDTATGLEILDLLKELNGQGMTVIVVTHEMEVAGYAERVLKFRDGRLLAENQVVDKDSSPLTAPADTRASTP</sequence>
<dbReference type="InterPro" id="IPR003593">
    <property type="entry name" value="AAA+_ATPase"/>
</dbReference>
<evidence type="ECO:0000256" key="1">
    <source>
        <dbReference type="ARBA" id="ARBA00022448"/>
    </source>
</evidence>
<accession>A0A161KE80</accession>
<keyword evidence="5" id="KW-0131">Cell cycle</keyword>
<dbReference type="SUPFAM" id="SSF52540">
    <property type="entry name" value="P-loop containing nucleoside triphosphate hydrolases"/>
    <property type="match status" value="1"/>
</dbReference>
<name>A0A161KE80_9ZZZZ</name>
<dbReference type="GO" id="GO:0005524">
    <property type="term" value="F:ATP binding"/>
    <property type="evidence" value="ECO:0007669"/>
    <property type="project" value="UniProtKB-KW"/>
</dbReference>
<organism evidence="5">
    <name type="scientific">hydrothermal vent metagenome</name>
    <dbReference type="NCBI Taxonomy" id="652676"/>
    <lineage>
        <taxon>unclassified sequences</taxon>
        <taxon>metagenomes</taxon>
        <taxon>ecological metagenomes</taxon>
    </lineage>
</organism>
<dbReference type="GO" id="GO:0016887">
    <property type="term" value="F:ATP hydrolysis activity"/>
    <property type="evidence" value="ECO:0007669"/>
    <property type="project" value="InterPro"/>
</dbReference>